<dbReference type="Proteomes" id="UP000183809">
    <property type="component" value="Unassembled WGS sequence"/>
</dbReference>
<dbReference type="GeneID" id="31013533"/>
<dbReference type="RefSeq" id="XP_020130402.1">
    <property type="nucleotide sequence ID" value="XM_020273273.1"/>
</dbReference>
<dbReference type="OrthoDB" id="425534at2759"/>
<reference evidence="5 6" key="1">
    <citation type="submission" date="2016-10" db="EMBL/GenBank/DDBJ databases">
        <title>Proteomics and genomics reveal pathogen-plant mechanisms compatible with a hemibiotrophic lifestyle of Diplodia corticola.</title>
        <authorList>
            <person name="Fernandes I."/>
            <person name="De Jonge R."/>
            <person name="Van De Peer Y."/>
            <person name="Devreese B."/>
            <person name="Alves A."/>
            <person name="Esteves A.C."/>
        </authorList>
    </citation>
    <scope>NUCLEOTIDE SEQUENCE [LARGE SCALE GENOMIC DNA]</scope>
    <source>
        <strain evidence="5 6">CBS 112549</strain>
    </source>
</reference>
<sequence>MLFAPFLTQLLLVQAIAVQARPQALGYAQNPSQEIQWGPCSLSQEPTLPMVCGTLDVPLDYTQPNSSETLTLELAKVPAANQPAKGSILFNFGGPGIPGRVSLAYGAAQMQAMEGGYHDLITFDPRGTVNTLPVSCYDSDEARAQAIQIALLGNASDVARGTIWATSRAVADSCKENAEDIGGLVGTAFYARDLMQVVDALGDTDGLLNFWGLSYGTTLGATVAAMFPDRMGNVLLDAVYNPHDYWRGQNIEMFTDTDKTFSHFLSACIDAGDTQCALASLNTTAKKLEASVYNLLDTIKYNPILYNNTLVDYSIVKGITMNTLYTPADYPTLAIFLHGLLTSNATEFGPIIDATIQSGESRSTIGESWSAIECGDKTQRQSTKEDIAWALDGQEAISRLGGDWKAGSLMTCAQWQMQAKERYLGDFRVKTKNPVLLVGNTWDPVTPFLSAKNLTYSLEGSVALEHRGAGHGSSAQISVCTSNAIRAYFLNGTMPAPGTVCEADVPLFSNITWQDVLL</sequence>
<evidence type="ECO:0000259" key="4">
    <source>
        <dbReference type="Pfam" id="PF08386"/>
    </source>
</evidence>
<comment type="similarity">
    <text evidence="1">Belongs to the peptidase S33 family.</text>
</comment>
<keyword evidence="6" id="KW-1185">Reference proteome</keyword>
<evidence type="ECO:0000256" key="3">
    <source>
        <dbReference type="SAM" id="SignalP"/>
    </source>
</evidence>
<dbReference type="EMBL" id="MNUE01000025">
    <property type="protein sequence ID" value="OJD34142.1"/>
    <property type="molecule type" value="Genomic_DNA"/>
</dbReference>
<name>A0A1J9QYL1_9PEZI</name>
<dbReference type="Gene3D" id="3.40.50.1820">
    <property type="entry name" value="alpha/beta hydrolase"/>
    <property type="match status" value="1"/>
</dbReference>
<keyword evidence="2" id="KW-0378">Hydrolase</keyword>
<dbReference type="InterPro" id="IPR013595">
    <property type="entry name" value="Pept_S33_TAP-like_C"/>
</dbReference>
<dbReference type="GO" id="GO:0016787">
    <property type="term" value="F:hydrolase activity"/>
    <property type="evidence" value="ECO:0007669"/>
    <property type="project" value="UniProtKB-KW"/>
</dbReference>
<dbReference type="PANTHER" id="PTHR43248">
    <property type="entry name" value="2-SUCCINYL-6-HYDROXY-2,4-CYCLOHEXADIENE-1-CARBOXYLATE SYNTHASE"/>
    <property type="match status" value="1"/>
</dbReference>
<organism evidence="5 6">
    <name type="scientific">Diplodia corticola</name>
    <dbReference type="NCBI Taxonomy" id="236234"/>
    <lineage>
        <taxon>Eukaryota</taxon>
        <taxon>Fungi</taxon>
        <taxon>Dikarya</taxon>
        <taxon>Ascomycota</taxon>
        <taxon>Pezizomycotina</taxon>
        <taxon>Dothideomycetes</taxon>
        <taxon>Dothideomycetes incertae sedis</taxon>
        <taxon>Botryosphaeriales</taxon>
        <taxon>Botryosphaeriaceae</taxon>
        <taxon>Diplodia</taxon>
    </lineage>
</organism>
<dbReference type="Pfam" id="PF08386">
    <property type="entry name" value="Abhydrolase_4"/>
    <property type="match status" value="1"/>
</dbReference>
<dbReference type="STRING" id="236234.A0A1J9QYL1"/>
<proteinExistence type="inferred from homology"/>
<feature type="chain" id="PRO_5012068948" evidence="3">
    <location>
        <begin position="21"/>
        <end position="518"/>
    </location>
</feature>
<comment type="caution">
    <text evidence="5">The sequence shown here is derived from an EMBL/GenBank/DDBJ whole genome shotgun (WGS) entry which is preliminary data.</text>
</comment>
<protein>
    <submittedName>
        <fullName evidence="5">Nedd8-like protein</fullName>
    </submittedName>
</protein>
<evidence type="ECO:0000256" key="2">
    <source>
        <dbReference type="ARBA" id="ARBA00022801"/>
    </source>
</evidence>
<dbReference type="InterPro" id="IPR051601">
    <property type="entry name" value="Serine_prot/Carboxylest_S33"/>
</dbReference>
<feature type="signal peptide" evidence="3">
    <location>
        <begin position="1"/>
        <end position="20"/>
    </location>
</feature>
<feature type="domain" description="Peptidase S33 tripeptidyl aminopeptidase-like C-terminal" evidence="4">
    <location>
        <begin position="407"/>
        <end position="501"/>
    </location>
</feature>
<evidence type="ECO:0000313" key="6">
    <source>
        <dbReference type="Proteomes" id="UP000183809"/>
    </source>
</evidence>
<evidence type="ECO:0000313" key="5">
    <source>
        <dbReference type="EMBL" id="OJD34142.1"/>
    </source>
</evidence>
<evidence type="ECO:0000256" key="1">
    <source>
        <dbReference type="ARBA" id="ARBA00010088"/>
    </source>
</evidence>
<dbReference type="SUPFAM" id="SSF53474">
    <property type="entry name" value="alpha/beta-Hydrolases"/>
    <property type="match status" value="1"/>
</dbReference>
<dbReference type="InterPro" id="IPR029058">
    <property type="entry name" value="AB_hydrolase_fold"/>
</dbReference>
<dbReference type="PANTHER" id="PTHR43248:SF25">
    <property type="entry name" value="AB HYDROLASE-1 DOMAIN-CONTAINING PROTEIN-RELATED"/>
    <property type="match status" value="1"/>
</dbReference>
<dbReference type="AlphaFoldDB" id="A0A1J9QYL1"/>
<gene>
    <name evidence="5" type="ORF">BKCO1_2500026</name>
</gene>
<keyword evidence="3" id="KW-0732">Signal</keyword>
<accession>A0A1J9QYL1</accession>